<dbReference type="AlphaFoldDB" id="A0A8D1M2Q2"/>
<evidence type="ECO:0000313" key="3">
    <source>
        <dbReference type="Proteomes" id="UP000694571"/>
    </source>
</evidence>
<keyword evidence="1" id="KW-1133">Transmembrane helix</keyword>
<protein>
    <submittedName>
        <fullName evidence="2">Uncharacterized protein</fullName>
    </submittedName>
</protein>
<dbReference type="Ensembl" id="ENSSSCT00050039984.1">
    <property type="protein sequence ID" value="ENSSSCP00050016566.1"/>
    <property type="gene ID" value="ENSSSCG00050029727.1"/>
</dbReference>
<accession>A0A8D1M2Q2</accession>
<name>A0A8D1M2Q2_PIG</name>
<evidence type="ECO:0000256" key="1">
    <source>
        <dbReference type="SAM" id="Phobius"/>
    </source>
</evidence>
<keyword evidence="1" id="KW-0812">Transmembrane</keyword>
<reference evidence="2" key="1">
    <citation type="submission" date="2025-08" db="UniProtKB">
        <authorList>
            <consortium name="Ensembl"/>
        </authorList>
    </citation>
    <scope>IDENTIFICATION</scope>
</reference>
<proteinExistence type="predicted"/>
<keyword evidence="1" id="KW-0472">Membrane</keyword>
<organism evidence="2 3">
    <name type="scientific">Sus scrofa</name>
    <name type="common">Pig</name>
    <dbReference type="NCBI Taxonomy" id="9823"/>
    <lineage>
        <taxon>Eukaryota</taxon>
        <taxon>Metazoa</taxon>
        <taxon>Chordata</taxon>
        <taxon>Craniata</taxon>
        <taxon>Vertebrata</taxon>
        <taxon>Euteleostomi</taxon>
        <taxon>Mammalia</taxon>
        <taxon>Eutheria</taxon>
        <taxon>Laurasiatheria</taxon>
        <taxon>Artiodactyla</taxon>
        <taxon>Suina</taxon>
        <taxon>Suidae</taxon>
        <taxon>Sus</taxon>
    </lineage>
</organism>
<dbReference type="Proteomes" id="UP000694571">
    <property type="component" value="Unplaced"/>
</dbReference>
<feature type="transmembrane region" description="Helical" evidence="1">
    <location>
        <begin position="70"/>
        <end position="93"/>
    </location>
</feature>
<sequence length="181" mass="20664">MNIEVHVSFQMKVLSRYMPKSCIAGSYGGFIFRSLHTVVHSSCTSLHPHQQCRRVPFSPHPLQHLLFIDLLMMAIVISVKWCLIVALICISPIMTDVEHFFLCLLAICMSSLEKCLFRSSAHFSVGSLGFFVVELYELFAYFGDEAIIDCIVCKDFFPTLWVVFSFFFNDSLCCGKAFEFN</sequence>
<evidence type="ECO:0000313" key="2">
    <source>
        <dbReference type="Ensembl" id="ENSSSCP00050016566.1"/>
    </source>
</evidence>